<sequence length="333" mass="36591">MLGAGGGSMDLPSRLFVICVACGCPGDRQLFLWAAGAVCPIPSTVPREPICCGCRTGLGGRLPVPRAEAALPYWVPLTLRPRKQIQKMARAYIPRMSKVCPCPCHRFGGRLPTPRDQAVMPYWVPQYLRTQKRILKRQQNLKGLSEHPLDLHCWYNRWRICCDRPLLLKWQQLQALHHDTPAPGRAVSLPDPVLLPLGLSLLTLLHTVLRVLAAIRCSSITSPITLAMNPCLRLCFWGTQDKTEVSSALISLPVFSGRLMLEPQEGAGQVFIWSVRMEEQASAQLSTQLTGGDRHGLHSLQMGSHLLRVCPSLSPEKMSVSVDPGCGVCTGAG</sequence>
<protein>
    <submittedName>
        <fullName evidence="2">Uncharacterized protein C16orf95 homolog</fullName>
    </submittedName>
</protein>
<dbReference type="KEGG" id="tmu:101345799"/>
<dbReference type="Pfam" id="PF15132">
    <property type="entry name" value="DUF4568"/>
    <property type="match status" value="1"/>
</dbReference>
<dbReference type="OrthoDB" id="9789756at2759"/>
<dbReference type="RefSeq" id="XP_004377854.1">
    <property type="nucleotide sequence ID" value="XM_004377797.1"/>
</dbReference>
<dbReference type="GeneID" id="101345799"/>
<organism evidence="1 2">
    <name type="scientific">Trichechus manatus latirostris</name>
    <name type="common">Florida manatee</name>
    <dbReference type="NCBI Taxonomy" id="127582"/>
    <lineage>
        <taxon>Eukaryota</taxon>
        <taxon>Metazoa</taxon>
        <taxon>Chordata</taxon>
        <taxon>Craniata</taxon>
        <taxon>Vertebrata</taxon>
        <taxon>Euteleostomi</taxon>
        <taxon>Mammalia</taxon>
        <taxon>Eutheria</taxon>
        <taxon>Afrotheria</taxon>
        <taxon>Sirenia</taxon>
        <taxon>Trichechidae</taxon>
        <taxon>Trichechus</taxon>
    </lineage>
</organism>
<evidence type="ECO:0000313" key="1">
    <source>
        <dbReference type="Proteomes" id="UP000248480"/>
    </source>
</evidence>
<dbReference type="PANTHER" id="PTHR14693">
    <property type="entry name" value="RIKEN CDNA 1700018B08"/>
    <property type="match status" value="1"/>
</dbReference>
<dbReference type="Proteomes" id="UP000248480">
    <property type="component" value="Unplaced"/>
</dbReference>
<accession>A0A2Y9DNC7</accession>
<dbReference type="PANTHER" id="PTHR14693:SF0">
    <property type="entry name" value="RIKEN CDNA 1700018B08 GENE"/>
    <property type="match status" value="1"/>
</dbReference>
<name>A0A2Y9DNC7_TRIMA</name>
<dbReference type="AlphaFoldDB" id="A0A2Y9DNC7"/>
<dbReference type="CTD" id="102891512"/>
<reference evidence="2" key="1">
    <citation type="submission" date="2025-08" db="UniProtKB">
        <authorList>
            <consortium name="RefSeq"/>
        </authorList>
    </citation>
    <scope>IDENTIFICATION</scope>
</reference>
<gene>
    <name evidence="2" type="primary">CUNH16orf95</name>
</gene>
<proteinExistence type="predicted"/>
<dbReference type="InParanoid" id="A0A2Y9DNC7"/>
<evidence type="ECO:0000313" key="2">
    <source>
        <dbReference type="RefSeq" id="XP_004377854.1"/>
    </source>
</evidence>
<keyword evidence="1" id="KW-1185">Reference proteome</keyword>
<dbReference type="InterPro" id="IPR027919">
    <property type="entry name" value="DUF4568"/>
</dbReference>